<reference evidence="1 2" key="1">
    <citation type="journal article" date="2007" name="Nature">
        <title>Evolution of genes and genomes on the Drosophila phylogeny.</title>
        <authorList>
            <consortium name="Drosophila 12 Genomes Consortium"/>
            <person name="Clark A.G."/>
            <person name="Eisen M.B."/>
            <person name="Smith D.R."/>
            <person name="Bergman C.M."/>
            <person name="Oliver B."/>
            <person name="Markow T.A."/>
            <person name="Kaufman T.C."/>
            <person name="Kellis M."/>
            <person name="Gelbart W."/>
            <person name="Iyer V.N."/>
            <person name="Pollard D.A."/>
            <person name="Sackton T.B."/>
            <person name="Larracuente A.M."/>
            <person name="Singh N.D."/>
            <person name="Abad J.P."/>
            <person name="Abt D.N."/>
            <person name="Adryan B."/>
            <person name="Aguade M."/>
            <person name="Akashi H."/>
            <person name="Anderson W.W."/>
            <person name="Aquadro C.F."/>
            <person name="Ardell D.H."/>
            <person name="Arguello R."/>
            <person name="Artieri C.G."/>
            <person name="Barbash D.A."/>
            <person name="Barker D."/>
            <person name="Barsanti P."/>
            <person name="Batterham P."/>
            <person name="Batzoglou S."/>
            <person name="Begun D."/>
            <person name="Bhutkar A."/>
            <person name="Blanco E."/>
            <person name="Bosak S.A."/>
            <person name="Bradley R.K."/>
            <person name="Brand A.D."/>
            <person name="Brent M.R."/>
            <person name="Brooks A.N."/>
            <person name="Brown R.H."/>
            <person name="Butlin R.K."/>
            <person name="Caggese C."/>
            <person name="Calvi B.R."/>
            <person name="Bernardo de Carvalho A."/>
            <person name="Caspi A."/>
            <person name="Castrezana S."/>
            <person name="Celniker S.E."/>
            <person name="Chang J.L."/>
            <person name="Chapple C."/>
            <person name="Chatterji S."/>
            <person name="Chinwalla A."/>
            <person name="Civetta A."/>
            <person name="Clifton S.W."/>
            <person name="Comeron J.M."/>
            <person name="Costello J.C."/>
            <person name="Coyne J.A."/>
            <person name="Daub J."/>
            <person name="David R.G."/>
            <person name="Delcher A.L."/>
            <person name="Delehaunty K."/>
            <person name="Do C.B."/>
            <person name="Ebling H."/>
            <person name="Edwards K."/>
            <person name="Eickbush T."/>
            <person name="Evans J.D."/>
            <person name="Filipski A."/>
            <person name="Findeiss S."/>
            <person name="Freyhult E."/>
            <person name="Fulton L."/>
            <person name="Fulton R."/>
            <person name="Garcia A.C."/>
            <person name="Gardiner A."/>
            <person name="Garfield D.A."/>
            <person name="Garvin B.E."/>
            <person name="Gibson G."/>
            <person name="Gilbert D."/>
            <person name="Gnerre S."/>
            <person name="Godfrey J."/>
            <person name="Good R."/>
            <person name="Gotea V."/>
            <person name="Gravely B."/>
            <person name="Greenberg A.J."/>
            <person name="Griffiths-Jones S."/>
            <person name="Gross S."/>
            <person name="Guigo R."/>
            <person name="Gustafson E.A."/>
            <person name="Haerty W."/>
            <person name="Hahn M.W."/>
            <person name="Halligan D.L."/>
            <person name="Halpern A.L."/>
            <person name="Halter G.M."/>
            <person name="Han M.V."/>
            <person name="Heger A."/>
            <person name="Hillier L."/>
            <person name="Hinrichs A.S."/>
            <person name="Holmes I."/>
            <person name="Hoskins R.A."/>
            <person name="Hubisz M.J."/>
            <person name="Hultmark D."/>
            <person name="Huntley M.A."/>
            <person name="Jaffe D.B."/>
            <person name="Jagadeeshan S."/>
            <person name="Jeck W.R."/>
            <person name="Johnson J."/>
            <person name="Jones C.D."/>
            <person name="Jordan W.C."/>
            <person name="Karpen G.H."/>
            <person name="Kataoka E."/>
            <person name="Keightley P.D."/>
            <person name="Kheradpour P."/>
            <person name="Kirkness E.F."/>
            <person name="Koerich L.B."/>
            <person name="Kristiansen K."/>
            <person name="Kudrna D."/>
            <person name="Kulathinal R.J."/>
            <person name="Kumar S."/>
            <person name="Kwok R."/>
            <person name="Lander E."/>
            <person name="Langley C.H."/>
            <person name="Lapoint R."/>
            <person name="Lazzaro B.P."/>
            <person name="Lee S.J."/>
            <person name="Levesque L."/>
            <person name="Li R."/>
            <person name="Lin C.F."/>
            <person name="Lin M.F."/>
            <person name="Lindblad-Toh K."/>
            <person name="Llopart A."/>
            <person name="Long M."/>
            <person name="Low L."/>
            <person name="Lozovsky E."/>
            <person name="Lu J."/>
            <person name="Luo M."/>
            <person name="Machado C.A."/>
            <person name="Makalowski W."/>
            <person name="Marzo M."/>
            <person name="Matsuda M."/>
            <person name="Matzkin L."/>
            <person name="McAllister B."/>
            <person name="McBride C.S."/>
            <person name="McKernan B."/>
            <person name="McKernan K."/>
            <person name="Mendez-Lago M."/>
            <person name="Minx P."/>
            <person name="Mollenhauer M.U."/>
            <person name="Montooth K."/>
            <person name="Mount S.M."/>
            <person name="Mu X."/>
            <person name="Myers E."/>
            <person name="Negre B."/>
            <person name="Newfeld S."/>
            <person name="Nielsen R."/>
            <person name="Noor M.A."/>
            <person name="O'Grady P."/>
            <person name="Pachter L."/>
            <person name="Papaceit M."/>
            <person name="Parisi M.J."/>
            <person name="Parisi M."/>
            <person name="Parts L."/>
            <person name="Pedersen J.S."/>
            <person name="Pesole G."/>
            <person name="Phillippy A.M."/>
            <person name="Ponting C.P."/>
            <person name="Pop M."/>
            <person name="Porcelli D."/>
            <person name="Powell J.R."/>
            <person name="Prohaska S."/>
            <person name="Pruitt K."/>
            <person name="Puig M."/>
            <person name="Quesneville H."/>
            <person name="Ram K.R."/>
            <person name="Rand D."/>
            <person name="Rasmussen M.D."/>
            <person name="Reed L.K."/>
            <person name="Reenan R."/>
            <person name="Reily A."/>
            <person name="Remington K.A."/>
            <person name="Rieger T.T."/>
            <person name="Ritchie M.G."/>
            <person name="Robin C."/>
            <person name="Rogers Y.H."/>
            <person name="Rohde C."/>
            <person name="Rozas J."/>
            <person name="Rubenfield M.J."/>
            <person name="Ruiz A."/>
            <person name="Russo S."/>
            <person name="Salzberg S.L."/>
            <person name="Sanchez-Gracia A."/>
            <person name="Saranga D.J."/>
            <person name="Sato H."/>
            <person name="Schaeffer S.W."/>
            <person name="Schatz M.C."/>
            <person name="Schlenke T."/>
            <person name="Schwartz R."/>
            <person name="Segarra C."/>
            <person name="Singh R.S."/>
            <person name="Sirot L."/>
            <person name="Sirota M."/>
            <person name="Sisneros N.B."/>
            <person name="Smith C.D."/>
            <person name="Smith T.F."/>
            <person name="Spieth J."/>
            <person name="Stage D.E."/>
            <person name="Stark A."/>
            <person name="Stephan W."/>
            <person name="Strausberg R.L."/>
            <person name="Strempel S."/>
            <person name="Sturgill D."/>
            <person name="Sutton G."/>
            <person name="Sutton G.G."/>
            <person name="Tao W."/>
            <person name="Teichmann S."/>
            <person name="Tobari Y.N."/>
            <person name="Tomimura Y."/>
            <person name="Tsolas J.M."/>
            <person name="Valente V.L."/>
            <person name="Venter E."/>
            <person name="Venter J.C."/>
            <person name="Vicario S."/>
            <person name="Vieira F.G."/>
            <person name="Vilella A.J."/>
            <person name="Villasante A."/>
            <person name="Walenz B."/>
            <person name="Wang J."/>
            <person name="Wasserman M."/>
            <person name="Watts T."/>
            <person name="Wilson D."/>
            <person name="Wilson R.K."/>
            <person name="Wing R.A."/>
            <person name="Wolfner M.F."/>
            <person name="Wong A."/>
            <person name="Wong G.K."/>
            <person name="Wu C.I."/>
            <person name="Wu G."/>
            <person name="Yamamoto D."/>
            <person name="Yang H.P."/>
            <person name="Yang S.P."/>
            <person name="Yorke J.A."/>
            <person name="Yoshida K."/>
            <person name="Zdobnov E."/>
            <person name="Zhang P."/>
            <person name="Zhang Y."/>
            <person name="Zimin A.V."/>
            <person name="Baldwin J."/>
            <person name="Abdouelleil A."/>
            <person name="Abdulkadir J."/>
            <person name="Abebe A."/>
            <person name="Abera B."/>
            <person name="Abreu J."/>
            <person name="Acer S.C."/>
            <person name="Aftuck L."/>
            <person name="Alexander A."/>
            <person name="An P."/>
            <person name="Anderson E."/>
            <person name="Anderson S."/>
            <person name="Arachi H."/>
            <person name="Azer M."/>
            <person name="Bachantsang P."/>
            <person name="Barry A."/>
            <person name="Bayul T."/>
            <person name="Berlin A."/>
            <person name="Bessette D."/>
            <person name="Bloom T."/>
            <person name="Blye J."/>
            <person name="Boguslavskiy L."/>
            <person name="Bonnet C."/>
            <person name="Boukhgalter B."/>
            <person name="Bourzgui I."/>
            <person name="Brown A."/>
            <person name="Cahill P."/>
            <person name="Channer S."/>
            <person name="Cheshatsang Y."/>
            <person name="Chuda L."/>
            <person name="Citroen M."/>
            <person name="Collymore A."/>
            <person name="Cooke P."/>
            <person name="Costello M."/>
            <person name="D'Aco K."/>
            <person name="Daza R."/>
            <person name="De Haan G."/>
            <person name="DeGray S."/>
            <person name="DeMaso C."/>
            <person name="Dhargay N."/>
            <person name="Dooley K."/>
            <person name="Dooley E."/>
            <person name="Doricent M."/>
            <person name="Dorje P."/>
            <person name="Dorjee K."/>
            <person name="Dupes A."/>
            <person name="Elong R."/>
            <person name="Falk J."/>
            <person name="Farina A."/>
            <person name="Faro S."/>
            <person name="Ferguson D."/>
            <person name="Fisher S."/>
            <person name="Foley C.D."/>
            <person name="Franke A."/>
            <person name="Friedrich D."/>
            <person name="Gadbois L."/>
            <person name="Gearin G."/>
            <person name="Gearin C.R."/>
            <person name="Giannoukos G."/>
            <person name="Goode T."/>
            <person name="Graham J."/>
            <person name="Grandbois E."/>
            <person name="Grewal S."/>
            <person name="Gyaltsen K."/>
            <person name="Hafez N."/>
            <person name="Hagos B."/>
            <person name="Hall J."/>
            <person name="Henson C."/>
            <person name="Hollinger A."/>
            <person name="Honan T."/>
            <person name="Huard M.D."/>
            <person name="Hughes L."/>
            <person name="Hurhula B."/>
            <person name="Husby M.E."/>
            <person name="Kamat A."/>
            <person name="Kanga B."/>
            <person name="Kashin S."/>
            <person name="Khazanovich D."/>
            <person name="Kisner P."/>
            <person name="Lance K."/>
            <person name="Lara M."/>
            <person name="Lee W."/>
            <person name="Lennon N."/>
            <person name="Letendre F."/>
            <person name="LeVine R."/>
            <person name="Lipovsky A."/>
            <person name="Liu X."/>
            <person name="Liu J."/>
            <person name="Liu S."/>
            <person name="Lokyitsang T."/>
            <person name="Lokyitsang Y."/>
            <person name="Lubonja R."/>
            <person name="Lui A."/>
            <person name="MacDonald P."/>
            <person name="Magnisalis V."/>
            <person name="Maru K."/>
            <person name="Matthews C."/>
            <person name="McCusker W."/>
            <person name="McDonough S."/>
            <person name="Mehta T."/>
            <person name="Meldrim J."/>
            <person name="Meneus L."/>
            <person name="Mihai O."/>
            <person name="Mihalev A."/>
            <person name="Mihova T."/>
            <person name="Mittelman R."/>
            <person name="Mlenga V."/>
            <person name="Montmayeur A."/>
            <person name="Mulrain L."/>
            <person name="Navidi A."/>
            <person name="Naylor J."/>
            <person name="Negash T."/>
            <person name="Nguyen T."/>
            <person name="Nguyen N."/>
            <person name="Nicol R."/>
            <person name="Norbu C."/>
            <person name="Norbu N."/>
            <person name="Novod N."/>
            <person name="O'Neill B."/>
            <person name="Osman S."/>
            <person name="Markiewicz E."/>
            <person name="Oyono O.L."/>
            <person name="Patti C."/>
            <person name="Phunkhang P."/>
            <person name="Pierre F."/>
            <person name="Priest M."/>
            <person name="Raghuraman S."/>
            <person name="Rege F."/>
            <person name="Reyes R."/>
            <person name="Rise C."/>
            <person name="Rogov P."/>
            <person name="Ross K."/>
            <person name="Ryan E."/>
            <person name="Settipalli S."/>
            <person name="Shea T."/>
            <person name="Sherpa N."/>
            <person name="Shi L."/>
            <person name="Shih D."/>
            <person name="Sparrow T."/>
            <person name="Spaulding J."/>
            <person name="Stalker J."/>
            <person name="Stange-Thomann N."/>
            <person name="Stavropoulos S."/>
            <person name="Stone C."/>
            <person name="Strader C."/>
            <person name="Tesfaye S."/>
            <person name="Thomson T."/>
            <person name="Thoulutsang Y."/>
            <person name="Thoulutsang D."/>
            <person name="Topham K."/>
            <person name="Topping I."/>
            <person name="Tsamla T."/>
            <person name="Vassiliev H."/>
            <person name="Vo A."/>
            <person name="Wangchuk T."/>
            <person name="Wangdi T."/>
            <person name="Weiand M."/>
            <person name="Wilkinson J."/>
            <person name="Wilson A."/>
            <person name="Yadav S."/>
            <person name="Young G."/>
            <person name="Yu Q."/>
            <person name="Zembek L."/>
            <person name="Zhong D."/>
            <person name="Zimmer A."/>
            <person name="Zwirko Z."/>
            <person name="Jaffe D.B."/>
            <person name="Alvarez P."/>
            <person name="Brockman W."/>
            <person name="Butler J."/>
            <person name="Chin C."/>
            <person name="Gnerre S."/>
            <person name="Grabherr M."/>
            <person name="Kleber M."/>
            <person name="Mauceli E."/>
            <person name="MacCallum I."/>
        </authorList>
    </citation>
    <scope>NUCLEOTIDE SEQUENCE [LARGE SCALE GENOMIC DNA]</scope>
    <source>
        <strain evidence="2">Rob3c / Tucson 14021-0248.25</strain>
    </source>
</reference>
<evidence type="ECO:0000313" key="1">
    <source>
        <dbReference type="EMBL" id="EDW40746.1"/>
    </source>
</evidence>
<dbReference type="Proteomes" id="UP000001292">
    <property type="component" value="Unassembled WGS sequence"/>
</dbReference>
<dbReference type="AlphaFoldDB" id="B4HK10"/>
<dbReference type="HOGENOM" id="CLU_2294556_0_0_1"/>
<dbReference type="EMBL" id="CH480815">
    <property type="protein sequence ID" value="EDW40746.1"/>
    <property type="molecule type" value="Genomic_DNA"/>
</dbReference>
<keyword evidence="2" id="KW-1185">Reference proteome</keyword>
<gene>
    <name evidence="1" type="primary">Dsec\GM25078</name>
    <name evidence="1" type="ORF">Dsec_GM25078</name>
</gene>
<accession>B4HK10</accession>
<name>B4HK10_DROSE</name>
<protein>
    <submittedName>
        <fullName evidence="1">GM25078</fullName>
    </submittedName>
</protein>
<evidence type="ECO:0000313" key="2">
    <source>
        <dbReference type="Proteomes" id="UP000001292"/>
    </source>
</evidence>
<organism evidence="2">
    <name type="scientific">Drosophila sechellia</name>
    <name type="common">Fruit fly</name>
    <dbReference type="NCBI Taxonomy" id="7238"/>
    <lineage>
        <taxon>Eukaryota</taxon>
        <taxon>Metazoa</taxon>
        <taxon>Ecdysozoa</taxon>
        <taxon>Arthropoda</taxon>
        <taxon>Hexapoda</taxon>
        <taxon>Insecta</taxon>
        <taxon>Pterygota</taxon>
        <taxon>Neoptera</taxon>
        <taxon>Endopterygota</taxon>
        <taxon>Diptera</taxon>
        <taxon>Brachycera</taxon>
        <taxon>Muscomorpha</taxon>
        <taxon>Ephydroidea</taxon>
        <taxon>Drosophilidae</taxon>
        <taxon>Drosophila</taxon>
        <taxon>Sophophora</taxon>
    </lineage>
</organism>
<proteinExistence type="predicted"/>
<sequence>MEVLTVDRGHRRHGYGFGPGWTGQTGCPLGTHAKSNRNSNSNRNRIAVASQCPSAMSLHKLDERVRTLSSRISPALMTLSPKKKKTAGDYEPVLDSLQMMS</sequence>